<feature type="region of interest" description="Disordered" evidence="1">
    <location>
        <begin position="202"/>
        <end position="231"/>
    </location>
</feature>
<organism evidence="2 3">
    <name type="scientific">Euphydryas editha</name>
    <name type="common">Edith's checkerspot</name>
    <dbReference type="NCBI Taxonomy" id="104508"/>
    <lineage>
        <taxon>Eukaryota</taxon>
        <taxon>Metazoa</taxon>
        <taxon>Ecdysozoa</taxon>
        <taxon>Arthropoda</taxon>
        <taxon>Hexapoda</taxon>
        <taxon>Insecta</taxon>
        <taxon>Pterygota</taxon>
        <taxon>Neoptera</taxon>
        <taxon>Endopterygota</taxon>
        <taxon>Lepidoptera</taxon>
        <taxon>Glossata</taxon>
        <taxon>Ditrysia</taxon>
        <taxon>Papilionoidea</taxon>
        <taxon>Nymphalidae</taxon>
        <taxon>Nymphalinae</taxon>
        <taxon>Euphydryas</taxon>
    </lineage>
</organism>
<dbReference type="EMBL" id="CAKOGL010000022">
    <property type="protein sequence ID" value="CAH2100500.1"/>
    <property type="molecule type" value="Genomic_DNA"/>
</dbReference>
<evidence type="ECO:0000313" key="2">
    <source>
        <dbReference type="EMBL" id="CAH2100500.1"/>
    </source>
</evidence>
<feature type="region of interest" description="Disordered" evidence="1">
    <location>
        <begin position="22"/>
        <end position="41"/>
    </location>
</feature>
<comment type="caution">
    <text evidence="2">The sequence shown here is derived from an EMBL/GenBank/DDBJ whole genome shotgun (WGS) entry which is preliminary data.</text>
</comment>
<feature type="compositionally biased region" description="Low complexity" evidence="1">
    <location>
        <begin position="94"/>
        <end position="109"/>
    </location>
</feature>
<dbReference type="AlphaFoldDB" id="A0AAU9URK9"/>
<evidence type="ECO:0000256" key="1">
    <source>
        <dbReference type="SAM" id="MobiDB-lite"/>
    </source>
</evidence>
<accession>A0AAU9URK9</accession>
<name>A0AAU9URK9_EUPED</name>
<feature type="compositionally biased region" description="Basic and acidic residues" evidence="1">
    <location>
        <begin position="220"/>
        <end position="231"/>
    </location>
</feature>
<sequence>MLTYYRPPFQAGEAGIVVLRPEALAPESDSEEEDTRPPSPCSVRFVNDNVLINGKSSMAVKICRDRAAKLKLQFDDSLTRTFEYPSETSLCEDSSSPTANASANSPAPTDINANTNNNGDSPQQIAQPAHLAPLVANTHIVSASLSRYTPSKTRADAFQLGLTRRADHCTDAERPEVEDGEAREACEAREARCEAEAQADAELELGDARPCAAESARSWSEARTHATDLLF</sequence>
<protein>
    <submittedName>
        <fullName evidence="2">Uncharacterized protein</fullName>
    </submittedName>
</protein>
<gene>
    <name evidence="2" type="ORF">EEDITHA_LOCUS15353</name>
</gene>
<dbReference type="Proteomes" id="UP001153954">
    <property type="component" value="Unassembled WGS sequence"/>
</dbReference>
<feature type="region of interest" description="Disordered" evidence="1">
    <location>
        <begin position="85"/>
        <end position="125"/>
    </location>
</feature>
<reference evidence="2" key="1">
    <citation type="submission" date="2022-03" db="EMBL/GenBank/DDBJ databases">
        <authorList>
            <person name="Tunstrom K."/>
        </authorList>
    </citation>
    <scope>NUCLEOTIDE SEQUENCE</scope>
</reference>
<evidence type="ECO:0000313" key="3">
    <source>
        <dbReference type="Proteomes" id="UP001153954"/>
    </source>
</evidence>
<keyword evidence="3" id="KW-1185">Reference proteome</keyword>
<proteinExistence type="predicted"/>
<feature type="compositionally biased region" description="Polar residues" evidence="1">
    <location>
        <begin position="111"/>
        <end position="125"/>
    </location>
</feature>